<dbReference type="InterPro" id="IPR036264">
    <property type="entry name" value="Bact_exopeptidase_dim_dom"/>
</dbReference>
<evidence type="ECO:0000313" key="5">
    <source>
        <dbReference type="Proteomes" id="UP000799750"/>
    </source>
</evidence>
<dbReference type="PANTHER" id="PTHR32494:SF5">
    <property type="entry name" value="ALLANTOATE AMIDOHYDROLASE"/>
    <property type="match status" value="1"/>
</dbReference>
<dbReference type="Pfam" id="PF01546">
    <property type="entry name" value="Peptidase_M20"/>
    <property type="match status" value="1"/>
</dbReference>
<accession>A0A6A6QY35</accession>
<proteinExistence type="inferred from homology"/>
<dbReference type="Proteomes" id="UP000799750">
    <property type="component" value="Unassembled WGS sequence"/>
</dbReference>
<evidence type="ECO:0000256" key="2">
    <source>
        <dbReference type="ARBA" id="ARBA00022801"/>
    </source>
</evidence>
<dbReference type="Gene3D" id="3.30.70.360">
    <property type="match status" value="1"/>
</dbReference>
<dbReference type="NCBIfam" id="TIGR01879">
    <property type="entry name" value="hydantase"/>
    <property type="match status" value="1"/>
</dbReference>
<comment type="similarity">
    <text evidence="1">Belongs to the peptidase M20A family.</text>
</comment>
<sequence>MAVPGMKLCATAFRFAGRSYSRSRLGAVGTLSRPIGCRAFSSSPPWQLHTKEMNEKDLASLKVNQNRLMEDIHFTSKWGTGQVWGTAPTETGMSRLSLSDADKKARDWFVETTQALGCNTTIDEMGNIFAIRPGLRNDGPPTFVGSHLDTQPTGGRYDGILGVTAGVEMLKVLADYWVETEYPVGVVNWTNEEGARFPISMLSSGVWSGHIPLSTAHALREVHPGTATLSSELSRIGYLGTVPASYEAVPMAAHFELHIEQGPLLESTSRKIGIVKGVQAYRWYTVNVTGQDCHTGTTDFENRADALLAAAKMILHSHRLATKRGALASTGILNLKPGSTNTVPGSVSLSLDIRAPADSTVDMLEADILADFARIAAGEEVDGISEGCTPGRPCEVSFTTDSVSPAVKFHPDCIHAVTEAAASALGPEAEKLTMEMVSGAGHDSVYTSKRVPTSMIFVPCRDGISHNPREYTSPEDCAVGAQVLLQAVVRYDRMRAERRLTWNTGWEVGA</sequence>
<dbReference type="InterPro" id="IPR011650">
    <property type="entry name" value="Peptidase_M20_dimer"/>
</dbReference>
<feature type="domain" description="Peptidase M20 dimerisation" evidence="3">
    <location>
        <begin position="282"/>
        <end position="375"/>
    </location>
</feature>
<protein>
    <submittedName>
        <fullName evidence="4">Amidase</fullName>
    </submittedName>
</protein>
<evidence type="ECO:0000313" key="4">
    <source>
        <dbReference type="EMBL" id="KAF2497388.1"/>
    </source>
</evidence>
<reference evidence="4" key="1">
    <citation type="journal article" date="2020" name="Stud. Mycol.">
        <title>101 Dothideomycetes genomes: a test case for predicting lifestyles and emergence of pathogens.</title>
        <authorList>
            <person name="Haridas S."/>
            <person name="Albert R."/>
            <person name="Binder M."/>
            <person name="Bloem J."/>
            <person name="Labutti K."/>
            <person name="Salamov A."/>
            <person name="Andreopoulos B."/>
            <person name="Baker S."/>
            <person name="Barry K."/>
            <person name="Bills G."/>
            <person name="Bluhm B."/>
            <person name="Cannon C."/>
            <person name="Castanera R."/>
            <person name="Culley D."/>
            <person name="Daum C."/>
            <person name="Ezra D."/>
            <person name="Gonzalez J."/>
            <person name="Henrissat B."/>
            <person name="Kuo A."/>
            <person name="Liang C."/>
            <person name="Lipzen A."/>
            <person name="Lutzoni F."/>
            <person name="Magnuson J."/>
            <person name="Mondo S."/>
            <person name="Nolan M."/>
            <person name="Ohm R."/>
            <person name="Pangilinan J."/>
            <person name="Park H.-J."/>
            <person name="Ramirez L."/>
            <person name="Alfaro M."/>
            <person name="Sun H."/>
            <person name="Tritt A."/>
            <person name="Yoshinaga Y."/>
            <person name="Zwiers L.-H."/>
            <person name="Turgeon B."/>
            <person name="Goodwin S."/>
            <person name="Spatafora J."/>
            <person name="Crous P."/>
            <person name="Grigoriev I."/>
        </authorList>
    </citation>
    <scope>NUCLEOTIDE SEQUENCE</scope>
    <source>
        <strain evidence="4">CBS 269.34</strain>
    </source>
</reference>
<dbReference type="CDD" id="cd03884">
    <property type="entry name" value="M20_bAS"/>
    <property type="match status" value="1"/>
</dbReference>
<keyword evidence="5" id="KW-1185">Reference proteome</keyword>
<gene>
    <name evidence="4" type="ORF">BU16DRAFT_482331</name>
</gene>
<name>A0A6A6QY35_9PEZI</name>
<dbReference type="OrthoDB" id="4676at2759"/>
<dbReference type="SUPFAM" id="SSF55031">
    <property type="entry name" value="Bacterial exopeptidase dimerisation domain"/>
    <property type="match status" value="1"/>
</dbReference>
<dbReference type="Pfam" id="PF07687">
    <property type="entry name" value="M20_dimer"/>
    <property type="match status" value="1"/>
</dbReference>
<dbReference type="AlphaFoldDB" id="A0A6A6QY35"/>
<organism evidence="4 5">
    <name type="scientific">Lophium mytilinum</name>
    <dbReference type="NCBI Taxonomy" id="390894"/>
    <lineage>
        <taxon>Eukaryota</taxon>
        <taxon>Fungi</taxon>
        <taxon>Dikarya</taxon>
        <taxon>Ascomycota</taxon>
        <taxon>Pezizomycotina</taxon>
        <taxon>Dothideomycetes</taxon>
        <taxon>Pleosporomycetidae</taxon>
        <taxon>Mytilinidiales</taxon>
        <taxon>Mytilinidiaceae</taxon>
        <taxon>Lophium</taxon>
    </lineage>
</organism>
<dbReference type="SUPFAM" id="SSF53187">
    <property type="entry name" value="Zn-dependent exopeptidases"/>
    <property type="match status" value="1"/>
</dbReference>
<dbReference type="InterPro" id="IPR002933">
    <property type="entry name" value="Peptidase_M20"/>
</dbReference>
<dbReference type="EMBL" id="MU004186">
    <property type="protein sequence ID" value="KAF2497388.1"/>
    <property type="molecule type" value="Genomic_DNA"/>
</dbReference>
<dbReference type="GO" id="GO:0016813">
    <property type="term" value="F:hydrolase activity, acting on carbon-nitrogen (but not peptide) bonds, in linear amidines"/>
    <property type="evidence" value="ECO:0007669"/>
    <property type="project" value="InterPro"/>
</dbReference>
<keyword evidence="2" id="KW-0378">Hydrolase</keyword>
<dbReference type="InterPro" id="IPR010158">
    <property type="entry name" value="Amidase_Cbmase"/>
</dbReference>
<dbReference type="Gene3D" id="3.40.630.10">
    <property type="entry name" value="Zn peptidases"/>
    <property type="match status" value="1"/>
</dbReference>
<evidence type="ECO:0000256" key="1">
    <source>
        <dbReference type="ARBA" id="ARBA00006247"/>
    </source>
</evidence>
<dbReference type="PANTHER" id="PTHR32494">
    <property type="entry name" value="ALLANTOATE DEIMINASE-RELATED"/>
    <property type="match status" value="1"/>
</dbReference>
<evidence type="ECO:0000259" key="3">
    <source>
        <dbReference type="Pfam" id="PF07687"/>
    </source>
</evidence>